<reference evidence="1 2" key="1">
    <citation type="submission" date="2017-10" db="EMBL/GenBank/DDBJ databases">
        <title>Draft genome sequences of strains TRE 1, TRE 9, TRE H and TRI 7, isolated from tamarins, belonging to four potential novel Bifidobacterium species.</title>
        <authorList>
            <person name="Mattarelli P."/>
            <person name="Modesto M."/>
            <person name="Puglisi E."/>
            <person name="Morelli L."/>
            <person name="Spezio C."/>
            <person name="Bonetti A."/>
            <person name="Sandri C."/>
        </authorList>
    </citation>
    <scope>NUCLEOTIDE SEQUENCE [LARGE SCALE GENOMIC DNA]</scope>
    <source>
        <strain evidence="2">TRI7</strain>
    </source>
</reference>
<evidence type="ECO:0000313" key="1">
    <source>
        <dbReference type="EMBL" id="PJM76073.1"/>
    </source>
</evidence>
<dbReference type="RefSeq" id="WP_100511906.1">
    <property type="nucleotide sequence ID" value="NZ_JAFEJQ010000001.1"/>
</dbReference>
<sequence length="71" mass="7982">MMKYQVTMCYPDGDVECGELFDTMSEAESFAQYQISCYRTGGEVLHMSSPGDYPLSSDADNIDYSISEIEE</sequence>
<gene>
    <name evidence="1" type="ORF">CSQ87_00575</name>
</gene>
<accession>A0A2M9HH10</accession>
<name>A0A2M9HH10_9BIFI</name>
<dbReference type="AlphaFoldDB" id="A0A2M9HH10"/>
<protein>
    <submittedName>
        <fullName evidence="1">Uncharacterized protein</fullName>
    </submittedName>
</protein>
<proteinExistence type="predicted"/>
<keyword evidence="2" id="KW-1185">Reference proteome</keyword>
<dbReference type="Proteomes" id="UP000231451">
    <property type="component" value="Unassembled WGS sequence"/>
</dbReference>
<organism evidence="1 2">
    <name type="scientific">Bifidobacterium simiarum</name>
    <dbReference type="NCBI Taxonomy" id="2045441"/>
    <lineage>
        <taxon>Bacteria</taxon>
        <taxon>Bacillati</taxon>
        <taxon>Actinomycetota</taxon>
        <taxon>Actinomycetes</taxon>
        <taxon>Bifidobacteriales</taxon>
        <taxon>Bifidobacteriaceae</taxon>
        <taxon>Bifidobacterium</taxon>
    </lineage>
</organism>
<comment type="caution">
    <text evidence="1">The sequence shown here is derived from an EMBL/GenBank/DDBJ whole genome shotgun (WGS) entry which is preliminary data.</text>
</comment>
<evidence type="ECO:0000313" key="2">
    <source>
        <dbReference type="Proteomes" id="UP000231451"/>
    </source>
</evidence>
<dbReference type="OrthoDB" id="5197565at2"/>
<dbReference type="EMBL" id="PEBK01000001">
    <property type="protein sequence ID" value="PJM76073.1"/>
    <property type="molecule type" value="Genomic_DNA"/>
</dbReference>